<feature type="region of interest" description="Disordered" evidence="1">
    <location>
        <begin position="1"/>
        <end position="361"/>
    </location>
</feature>
<feature type="compositionally biased region" description="Basic and acidic residues" evidence="1">
    <location>
        <begin position="156"/>
        <end position="182"/>
    </location>
</feature>
<dbReference type="EMBL" id="JABCRI010000010">
    <property type="protein sequence ID" value="KAF8399795.1"/>
    <property type="molecule type" value="Genomic_DNA"/>
</dbReference>
<organism evidence="2 3">
    <name type="scientific">Tetracentron sinense</name>
    <name type="common">Spur-leaf</name>
    <dbReference type="NCBI Taxonomy" id="13715"/>
    <lineage>
        <taxon>Eukaryota</taxon>
        <taxon>Viridiplantae</taxon>
        <taxon>Streptophyta</taxon>
        <taxon>Embryophyta</taxon>
        <taxon>Tracheophyta</taxon>
        <taxon>Spermatophyta</taxon>
        <taxon>Magnoliopsida</taxon>
        <taxon>Trochodendrales</taxon>
        <taxon>Trochodendraceae</taxon>
        <taxon>Tetracentron</taxon>
    </lineage>
</organism>
<protein>
    <submittedName>
        <fullName evidence="2">Uncharacterized protein</fullName>
    </submittedName>
</protein>
<dbReference type="OrthoDB" id="2021148at2759"/>
<evidence type="ECO:0000313" key="2">
    <source>
        <dbReference type="EMBL" id="KAF8399795.1"/>
    </source>
</evidence>
<dbReference type="Pfam" id="PF06273">
    <property type="entry name" value="eIF-4B"/>
    <property type="match status" value="1"/>
</dbReference>
<dbReference type="PANTHER" id="PTHR32091">
    <property type="entry name" value="EUKARYOTIC TRANSLATION INITIATION FACTOR 4B"/>
    <property type="match status" value="1"/>
</dbReference>
<name>A0A834Z5L7_TETSI</name>
<evidence type="ECO:0000313" key="3">
    <source>
        <dbReference type="Proteomes" id="UP000655225"/>
    </source>
</evidence>
<feature type="compositionally biased region" description="Low complexity" evidence="1">
    <location>
        <begin position="315"/>
        <end position="337"/>
    </location>
</feature>
<dbReference type="GO" id="GO:0003743">
    <property type="term" value="F:translation initiation factor activity"/>
    <property type="evidence" value="ECO:0007669"/>
    <property type="project" value="InterPro"/>
</dbReference>
<evidence type="ECO:0000256" key="1">
    <source>
        <dbReference type="SAM" id="MobiDB-lite"/>
    </source>
</evidence>
<sequence>MSKAWGGIGAWAADAEQAEAEERAAAAANSQLAGAGAGEAQDFPSLKEAATAKPKKKKMSLSEFASTVYSGPGGARRDFSTESRGLTTDEILRLPTGPKERSAEEMEHGRLGGGFQSYGRAGASSGRMRERERERERGDDNDRSWGGGRRSYSGFDDERRDIPPRSMDFDQPSRADEVDNWAKAKISLPQTSFDSGRHDRYSSLGSGSRADDVDNWAIGKKPPPATARSTVFGTGFRDSAPFSDRWSGGGPRDADQERRRLVLDPPRADGALNEPVRTTRPSPFGSARPREEILAEKGLDWKKLDSDIESRKTSRPTSSHSSRPSSSQSRRPESPASLVLDSGEQKVRPKVNPFGDAKPREVLLQQRGKDWRKIDMELEHRGVDRFVFFPSFSWQQQWSHSS</sequence>
<gene>
    <name evidence="2" type="ORF">HHK36_015666</name>
</gene>
<feature type="compositionally biased region" description="Low complexity" evidence="1">
    <location>
        <begin position="25"/>
        <end position="34"/>
    </location>
</feature>
<feature type="compositionally biased region" description="Basic and acidic residues" evidence="1">
    <location>
        <begin position="127"/>
        <end position="143"/>
    </location>
</feature>
<keyword evidence="3" id="KW-1185">Reference proteome</keyword>
<dbReference type="AlphaFoldDB" id="A0A834Z5L7"/>
<dbReference type="Proteomes" id="UP000655225">
    <property type="component" value="Unassembled WGS sequence"/>
</dbReference>
<comment type="caution">
    <text evidence="2">The sequence shown here is derived from an EMBL/GenBank/DDBJ whole genome shotgun (WGS) entry which is preliminary data.</text>
</comment>
<dbReference type="InterPro" id="IPR010433">
    <property type="entry name" value="EIF-4B_pln"/>
</dbReference>
<proteinExistence type="predicted"/>
<accession>A0A834Z5L7</accession>
<dbReference type="GO" id="GO:0003729">
    <property type="term" value="F:mRNA binding"/>
    <property type="evidence" value="ECO:0007669"/>
    <property type="project" value="TreeGrafter"/>
</dbReference>
<dbReference type="PANTHER" id="PTHR32091:SF20">
    <property type="entry name" value="EUKARYOTIC TRANSLATION INITIATION FACTOR 4B1"/>
    <property type="match status" value="1"/>
</dbReference>
<feature type="compositionally biased region" description="Basic and acidic residues" evidence="1">
    <location>
        <begin position="98"/>
        <end position="110"/>
    </location>
</feature>
<dbReference type="OMA" id="EMEHGRL"/>
<reference evidence="2 3" key="1">
    <citation type="submission" date="2020-04" db="EMBL/GenBank/DDBJ databases">
        <title>Plant Genome Project.</title>
        <authorList>
            <person name="Zhang R.-G."/>
        </authorList>
    </citation>
    <scope>NUCLEOTIDE SEQUENCE [LARGE SCALE GENOMIC DNA]</scope>
    <source>
        <strain evidence="2">YNK0</strain>
        <tissue evidence="2">Leaf</tissue>
    </source>
</reference>
<feature type="compositionally biased region" description="Basic and acidic residues" evidence="1">
    <location>
        <begin position="252"/>
        <end position="262"/>
    </location>
</feature>
<feature type="compositionally biased region" description="Basic and acidic residues" evidence="1">
    <location>
        <begin position="288"/>
        <end position="312"/>
    </location>
</feature>